<keyword evidence="1 3" id="KW-0597">Phosphoprotein</keyword>
<dbReference type="STRING" id="211165.GCA_000317285_05512"/>
<evidence type="ECO:0000256" key="2">
    <source>
        <dbReference type="ARBA" id="ARBA00023012"/>
    </source>
</evidence>
<name>A0A3S0ZKF9_CHLFR</name>
<feature type="domain" description="Response regulatory" evidence="4">
    <location>
        <begin position="8"/>
        <end position="125"/>
    </location>
</feature>
<reference evidence="5 6" key="1">
    <citation type="journal article" date="2019" name="Genome Biol. Evol.">
        <title>Day and night: Metabolic profiles and evolutionary relationships of six axenic non-marine cyanobacteria.</title>
        <authorList>
            <person name="Will S.E."/>
            <person name="Henke P."/>
            <person name="Boedeker C."/>
            <person name="Huang S."/>
            <person name="Brinkmann H."/>
            <person name="Rohde M."/>
            <person name="Jarek M."/>
            <person name="Friedl T."/>
            <person name="Seufert S."/>
            <person name="Schumacher M."/>
            <person name="Overmann J."/>
            <person name="Neumann-Schaal M."/>
            <person name="Petersen J."/>
        </authorList>
    </citation>
    <scope>NUCLEOTIDE SEQUENCE [LARGE SCALE GENOMIC DNA]</scope>
    <source>
        <strain evidence="5 6">PCC 6912</strain>
    </source>
</reference>
<keyword evidence="6" id="KW-1185">Reference proteome</keyword>
<proteinExistence type="predicted"/>
<dbReference type="PANTHER" id="PTHR44591">
    <property type="entry name" value="STRESS RESPONSE REGULATOR PROTEIN 1"/>
    <property type="match status" value="1"/>
</dbReference>
<feature type="modified residue" description="4-aspartylphosphate" evidence="3">
    <location>
        <position position="58"/>
    </location>
</feature>
<dbReference type="InterPro" id="IPR050595">
    <property type="entry name" value="Bact_response_regulator"/>
</dbReference>
<dbReference type="AlphaFoldDB" id="A0A3S0ZKF9"/>
<gene>
    <name evidence="5" type="ORF">PCC6912_64040</name>
</gene>
<dbReference type="InterPro" id="IPR011006">
    <property type="entry name" value="CheY-like_superfamily"/>
</dbReference>
<dbReference type="SUPFAM" id="SSF52172">
    <property type="entry name" value="CheY-like"/>
    <property type="match status" value="1"/>
</dbReference>
<sequence>MSLTLLSTILVVEDSPSELELISHYLKESGYNVIKAAGAKEALEKAVSSQQIDAIVTDVVMPEMSGFELCRSLKKNPLTQKVPIVICSSKNQEIDRLWARRQGADAYITKPYTRDQLLHTLKSVVNLINE</sequence>
<dbReference type="Gene3D" id="3.40.50.2300">
    <property type="match status" value="1"/>
</dbReference>
<dbReference type="EMBL" id="RSCJ01000053">
    <property type="protein sequence ID" value="RUR72254.1"/>
    <property type="molecule type" value="Genomic_DNA"/>
</dbReference>
<dbReference type="RefSeq" id="WP_016879166.1">
    <property type="nucleotide sequence ID" value="NZ_AJLN01000121.1"/>
</dbReference>
<evidence type="ECO:0000259" key="4">
    <source>
        <dbReference type="PROSITE" id="PS50110"/>
    </source>
</evidence>
<evidence type="ECO:0000313" key="6">
    <source>
        <dbReference type="Proteomes" id="UP000268857"/>
    </source>
</evidence>
<dbReference type="SMART" id="SM00448">
    <property type="entry name" value="REC"/>
    <property type="match status" value="1"/>
</dbReference>
<dbReference type="PROSITE" id="PS50110">
    <property type="entry name" value="RESPONSE_REGULATORY"/>
    <property type="match status" value="1"/>
</dbReference>
<dbReference type="GO" id="GO:0000160">
    <property type="term" value="P:phosphorelay signal transduction system"/>
    <property type="evidence" value="ECO:0007669"/>
    <property type="project" value="UniProtKB-KW"/>
</dbReference>
<dbReference type="PANTHER" id="PTHR44591:SF14">
    <property type="entry name" value="PROTEIN PILG"/>
    <property type="match status" value="1"/>
</dbReference>
<evidence type="ECO:0000313" key="5">
    <source>
        <dbReference type="EMBL" id="RUR72254.1"/>
    </source>
</evidence>
<accession>A0A3S0ZKF9</accession>
<evidence type="ECO:0000256" key="3">
    <source>
        <dbReference type="PROSITE-ProRule" id="PRU00169"/>
    </source>
</evidence>
<dbReference type="OrthoDB" id="582422at2"/>
<dbReference type="Proteomes" id="UP000268857">
    <property type="component" value="Unassembled WGS sequence"/>
</dbReference>
<protein>
    <submittedName>
        <fullName evidence="5">Response regulator</fullName>
    </submittedName>
</protein>
<evidence type="ECO:0000256" key="1">
    <source>
        <dbReference type="ARBA" id="ARBA00022553"/>
    </source>
</evidence>
<organism evidence="5 6">
    <name type="scientific">Chlorogloeopsis fritschii PCC 6912</name>
    <dbReference type="NCBI Taxonomy" id="211165"/>
    <lineage>
        <taxon>Bacteria</taxon>
        <taxon>Bacillati</taxon>
        <taxon>Cyanobacteriota</taxon>
        <taxon>Cyanophyceae</taxon>
        <taxon>Nostocales</taxon>
        <taxon>Chlorogloeopsidaceae</taxon>
        <taxon>Chlorogloeopsis</taxon>
    </lineage>
</organism>
<keyword evidence="2" id="KW-0902">Two-component regulatory system</keyword>
<dbReference type="CDD" id="cd17574">
    <property type="entry name" value="REC_OmpR"/>
    <property type="match status" value="1"/>
</dbReference>
<dbReference type="InterPro" id="IPR001789">
    <property type="entry name" value="Sig_transdc_resp-reg_receiver"/>
</dbReference>
<dbReference type="Pfam" id="PF00072">
    <property type="entry name" value="Response_reg"/>
    <property type="match status" value="1"/>
</dbReference>
<comment type="caution">
    <text evidence="5">The sequence shown here is derived from an EMBL/GenBank/DDBJ whole genome shotgun (WGS) entry which is preliminary data.</text>
</comment>